<dbReference type="InterPro" id="IPR025711">
    <property type="entry name" value="PepSY"/>
</dbReference>
<evidence type="ECO:0000259" key="2">
    <source>
        <dbReference type="Pfam" id="PF03413"/>
    </source>
</evidence>
<feature type="signal peptide" evidence="1">
    <location>
        <begin position="1"/>
        <end position="23"/>
    </location>
</feature>
<name>A0A364NMK2_9GAMM</name>
<dbReference type="RefSeq" id="WP_112158967.1">
    <property type="nucleotide sequence ID" value="NZ_QKRX01000005.1"/>
</dbReference>
<organism evidence="3 4">
    <name type="scientific">Nitrincola tibetensis</name>
    <dbReference type="NCBI Taxonomy" id="2219697"/>
    <lineage>
        <taxon>Bacteria</taxon>
        <taxon>Pseudomonadati</taxon>
        <taxon>Pseudomonadota</taxon>
        <taxon>Gammaproteobacteria</taxon>
        <taxon>Oceanospirillales</taxon>
        <taxon>Oceanospirillaceae</taxon>
        <taxon>Nitrincola</taxon>
    </lineage>
</organism>
<feature type="chain" id="PRO_5016875316" evidence="1">
    <location>
        <begin position="24"/>
        <end position="102"/>
    </location>
</feature>
<sequence length="102" mass="11316">MKKSQFYKSCVAGLLIIGSAAVADDVRIDEALRLVETGVIKHLDELNDIALAVQPGSINDTELETEYGRYIYKVEIRDAMGVEWDVEVDAISGDILKRSKDD</sequence>
<dbReference type="AlphaFoldDB" id="A0A364NMK2"/>
<evidence type="ECO:0000313" key="3">
    <source>
        <dbReference type="EMBL" id="RAU18326.1"/>
    </source>
</evidence>
<dbReference type="Proteomes" id="UP000250744">
    <property type="component" value="Unassembled WGS sequence"/>
</dbReference>
<comment type="caution">
    <text evidence="3">The sequence shown here is derived from an EMBL/GenBank/DDBJ whole genome shotgun (WGS) entry which is preliminary data.</text>
</comment>
<keyword evidence="1" id="KW-0732">Signal</keyword>
<feature type="domain" description="PepSY" evidence="2">
    <location>
        <begin position="48"/>
        <end position="97"/>
    </location>
</feature>
<dbReference type="OrthoDB" id="5772663at2"/>
<dbReference type="Gene3D" id="3.10.450.40">
    <property type="match status" value="1"/>
</dbReference>
<accession>A0A364NMK2</accession>
<evidence type="ECO:0000313" key="4">
    <source>
        <dbReference type="Proteomes" id="UP000250744"/>
    </source>
</evidence>
<protein>
    <submittedName>
        <fullName evidence="3">Peptidase</fullName>
    </submittedName>
</protein>
<gene>
    <name evidence="3" type="ORF">DN062_08835</name>
</gene>
<reference evidence="3 4" key="1">
    <citation type="submission" date="2018-06" db="EMBL/GenBank/DDBJ databases">
        <title>Nitrincola tibetense sp. nov., isolated from Lake XuguoCo on Tibetan Plateau.</title>
        <authorList>
            <person name="Xing P."/>
        </authorList>
    </citation>
    <scope>NUCLEOTIDE SEQUENCE [LARGE SCALE GENOMIC DNA]</scope>
    <source>
        <strain evidence="4">xg18</strain>
    </source>
</reference>
<dbReference type="Pfam" id="PF03413">
    <property type="entry name" value="PepSY"/>
    <property type="match status" value="1"/>
</dbReference>
<dbReference type="EMBL" id="QKRX01000005">
    <property type="protein sequence ID" value="RAU18326.1"/>
    <property type="molecule type" value="Genomic_DNA"/>
</dbReference>
<keyword evidence="4" id="KW-1185">Reference proteome</keyword>
<evidence type="ECO:0000256" key="1">
    <source>
        <dbReference type="SAM" id="SignalP"/>
    </source>
</evidence>
<proteinExistence type="predicted"/>